<feature type="domain" description="Exoribonuclease Xrn1 D2/D3" evidence="2">
    <location>
        <begin position="246"/>
        <end position="408"/>
    </location>
</feature>
<keyword evidence="4" id="KW-1185">Reference proteome</keyword>
<dbReference type="AlphaFoldDB" id="A0A1E3QER8"/>
<dbReference type="InterPro" id="IPR041106">
    <property type="entry name" value="XRN1_D2_D3"/>
</dbReference>
<dbReference type="Gene3D" id="3.40.50.12390">
    <property type="match status" value="1"/>
</dbReference>
<reference evidence="3 4" key="1">
    <citation type="journal article" date="2016" name="Proc. Natl. Acad. Sci. U.S.A.">
        <title>Comparative genomics of biotechnologically important yeasts.</title>
        <authorList>
            <person name="Riley R."/>
            <person name="Haridas S."/>
            <person name="Wolfe K.H."/>
            <person name="Lopes M.R."/>
            <person name="Hittinger C.T."/>
            <person name="Goeker M."/>
            <person name="Salamov A.A."/>
            <person name="Wisecaver J.H."/>
            <person name="Long T.M."/>
            <person name="Calvey C.H."/>
            <person name="Aerts A.L."/>
            <person name="Barry K.W."/>
            <person name="Choi C."/>
            <person name="Clum A."/>
            <person name="Coughlan A.Y."/>
            <person name="Deshpande S."/>
            <person name="Douglass A.P."/>
            <person name="Hanson S.J."/>
            <person name="Klenk H.-P."/>
            <person name="LaButti K.M."/>
            <person name="Lapidus A."/>
            <person name="Lindquist E.A."/>
            <person name="Lipzen A.M."/>
            <person name="Meier-Kolthoff J.P."/>
            <person name="Ohm R.A."/>
            <person name="Otillar R.P."/>
            <person name="Pangilinan J.L."/>
            <person name="Peng Y."/>
            <person name="Rokas A."/>
            <person name="Rosa C.A."/>
            <person name="Scheuner C."/>
            <person name="Sibirny A.A."/>
            <person name="Slot J.C."/>
            <person name="Stielow J.B."/>
            <person name="Sun H."/>
            <person name="Kurtzman C.P."/>
            <person name="Blackwell M."/>
            <person name="Grigoriev I.V."/>
            <person name="Jeffries T.W."/>
        </authorList>
    </citation>
    <scope>NUCLEOTIDE SEQUENCE [LARGE SCALE GENOMIC DNA]</scope>
    <source>
        <strain evidence="3 4">NRRL Y-11557</strain>
    </source>
</reference>
<sequence>MIKFSYDPNMNEVYASSLEDVFPDIPQNHCQISEFQFPPMGDRQYKSSLCKGVQLGAHALAGFPTLNTIPHTAGLTTRHSVNVFQQDCRREAMIVTLDDIFEELTTEQIAAKRLETKVYVGWPYIQEAMIIGISDELFSYGMIHSVGATTTSEVIRSPMTPADVQAFDIKRAAIYTQYARLGVDIGTVDVLAKVVLLKGLKQLPNGALVKEYDWTPSLRTDYAMQTILESVINEDERYKEKPAPLIADQFPVGTRGFYLGEEAYAQPLQVLAIHGAHHADVFVAAAKPEDMMLGTAIADAEQKKVVYHASIELCRELHITSLLLSKITASYSITKGEQDSLTNIGLNLKFEGKKQKVLGYTRRTATGWEYTDKAKNLVKEYQTKFPDLFDGLKREIHTGMQNASMLVSGASMLTPEQIVLASLHFSVYRRRLHTKDWMR</sequence>
<feature type="domain" description="5'-3' exoribonuclease 1 D1" evidence="1">
    <location>
        <begin position="49"/>
        <end position="241"/>
    </location>
</feature>
<evidence type="ECO:0000259" key="1">
    <source>
        <dbReference type="Pfam" id="PF18332"/>
    </source>
</evidence>
<dbReference type="Proteomes" id="UP000094385">
    <property type="component" value="Unassembled WGS sequence"/>
</dbReference>
<protein>
    <submittedName>
        <fullName evidence="3">Uncharacterized protein</fullName>
    </submittedName>
</protein>
<gene>
    <name evidence="3" type="ORF">LIPSTDRAFT_124086</name>
</gene>
<dbReference type="STRING" id="675824.A0A1E3QER8"/>
<accession>A0A1E3QER8</accession>
<evidence type="ECO:0000313" key="3">
    <source>
        <dbReference type="EMBL" id="ODQ76166.1"/>
    </source>
</evidence>
<dbReference type="Pfam" id="PF18334">
    <property type="entry name" value="XRN1_D2_D3"/>
    <property type="match status" value="1"/>
</dbReference>
<dbReference type="Pfam" id="PF18332">
    <property type="entry name" value="XRN1_D1"/>
    <property type="match status" value="1"/>
</dbReference>
<evidence type="ECO:0000313" key="4">
    <source>
        <dbReference type="Proteomes" id="UP000094385"/>
    </source>
</evidence>
<dbReference type="EMBL" id="KV454289">
    <property type="protein sequence ID" value="ODQ76166.1"/>
    <property type="molecule type" value="Genomic_DNA"/>
</dbReference>
<dbReference type="Gene3D" id="2.170.260.40">
    <property type="match status" value="1"/>
</dbReference>
<proteinExistence type="predicted"/>
<dbReference type="InterPro" id="IPR040992">
    <property type="entry name" value="XRN1_D1"/>
</dbReference>
<name>A0A1E3QER8_LIPST</name>
<evidence type="ECO:0000259" key="2">
    <source>
        <dbReference type="Pfam" id="PF18334"/>
    </source>
</evidence>
<dbReference type="InterPro" id="IPR047007">
    <property type="entry name" value="XRN1_D1_sf"/>
</dbReference>
<dbReference type="OrthoDB" id="372487at2759"/>
<organism evidence="3 4">
    <name type="scientific">Lipomyces starkeyi NRRL Y-11557</name>
    <dbReference type="NCBI Taxonomy" id="675824"/>
    <lineage>
        <taxon>Eukaryota</taxon>
        <taxon>Fungi</taxon>
        <taxon>Dikarya</taxon>
        <taxon>Ascomycota</taxon>
        <taxon>Saccharomycotina</taxon>
        <taxon>Lipomycetes</taxon>
        <taxon>Lipomycetales</taxon>
        <taxon>Lipomycetaceae</taxon>
        <taxon>Lipomyces</taxon>
    </lineage>
</organism>